<dbReference type="OrthoDB" id="9775208at2"/>
<feature type="domain" description="Lantibiotic biosynthesis protein dehydration" evidence="2">
    <location>
        <begin position="655"/>
        <end position="960"/>
    </location>
</feature>
<evidence type="ECO:0000313" key="4">
    <source>
        <dbReference type="Proteomes" id="UP000028073"/>
    </source>
</evidence>
<dbReference type="AlphaFoldDB" id="A0A081NHX7"/>
<comment type="caution">
    <text evidence="3">The sequence shown here is derived from an EMBL/GenBank/DDBJ whole genome shotgun (WGS) entry which is preliminary data.</text>
</comment>
<name>A0A081NHX7_9GAMM</name>
<dbReference type="InterPro" id="IPR025410">
    <property type="entry name" value="Lant_dehyd"/>
</dbReference>
<feature type="domain" description="Glycosyl transferase family 1" evidence="1">
    <location>
        <begin position="211"/>
        <end position="354"/>
    </location>
</feature>
<dbReference type="RefSeq" id="WP_034835101.1">
    <property type="nucleotide sequence ID" value="NZ_JOKH01000002.1"/>
</dbReference>
<evidence type="ECO:0000259" key="2">
    <source>
        <dbReference type="Pfam" id="PF13575"/>
    </source>
</evidence>
<reference evidence="3 4" key="1">
    <citation type="submission" date="2014-06" db="EMBL/GenBank/DDBJ databases">
        <title>Whole Genome Sequences of Three Symbiotic Endozoicomonas Bacteria.</title>
        <authorList>
            <person name="Neave M.J."/>
            <person name="Apprill A."/>
            <person name="Voolstra C.R."/>
        </authorList>
    </citation>
    <scope>NUCLEOTIDE SEQUENCE [LARGE SCALE GENOMIC DNA]</scope>
    <source>
        <strain evidence="3 4">DSM 25634</strain>
    </source>
</reference>
<dbReference type="Proteomes" id="UP000028073">
    <property type="component" value="Unassembled WGS sequence"/>
</dbReference>
<dbReference type="PANTHER" id="PTHR12526:SF630">
    <property type="entry name" value="GLYCOSYLTRANSFERASE"/>
    <property type="match status" value="1"/>
</dbReference>
<protein>
    <recommendedName>
        <fullName evidence="5">Glycosyl transferase family 1 domain-containing protein</fullName>
    </recommendedName>
</protein>
<accession>A0A081NHX7</accession>
<dbReference type="Gene3D" id="3.40.50.2000">
    <property type="entry name" value="Glycogen Phosphorylase B"/>
    <property type="match status" value="1"/>
</dbReference>
<evidence type="ECO:0000259" key="1">
    <source>
        <dbReference type="Pfam" id="PF00534"/>
    </source>
</evidence>
<dbReference type="PANTHER" id="PTHR12526">
    <property type="entry name" value="GLYCOSYLTRANSFERASE"/>
    <property type="match status" value="1"/>
</dbReference>
<dbReference type="GO" id="GO:0016757">
    <property type="term" value="F:glycosyltransferase activity"/>
    <property type="evidence" value="ECO:0007669"/>
    <property type="project" value="InterPro"/>
</dbReference>
<keyword evidence="4" id="KW-1185">Reference proteome</keyword>
<dbReference type="GO" id="GO:1901135">
    <property type="term" value="P:carbohydrate derivative metabolic process"/>
    <property type="evidence" value="ECO:0007669"/>
    <property type="project" value="UniProtKB-ARBA"/>
</dbReference>
<organism evidence="3 4">
    <name type="scientific">Endozoicomonas numazuensis</name>
    <dbReference type="NCBI Taxonomy" id="1137799"/>
    <lineage>
        <taxon>Bacteria</taxon>
        <taxon>Pseudomonadati</taxon>
        <taxon>Pseudomonadota</taxon>
        <taxon>Gammaproteobacteria</taxon>
        <taxon>Oceanospirillales</taxon>
        <taxon>Endozoicomonadaceae</taxon>
        <taxon>Endozoicomonas</taxon>
    </lineage>
</organism>
<dbReference type="Pfam" id="PF00534">
    <property type="entry name" value="Glycos_transf_1"/>
    <property type="match status" value="1"/>
</dbReference>
<proteinExistence type="predicted"/>
<dbReference type="eggNOG" id="COG4403">
    <property type="taxonomic scope" value="Bacteria"/>
</dbReference>
<dbReference type="InterPro" id="IPR001296">
    <property type="entry name" value="Glyco_trans_1"/>
</dbReference>
<dbReference type="EMBL" id="JOKH01000002">
    <property type="protein sequence ID" value="KEQ18050.1"/>
    <property type="molecule type" value="Genomic_DNA"/>
</dbReference>
<evidence type="ECO:0008006" key="5">
    <source>
        <dbReference type="Google" id="ProtNLM"/>
    </source>
</evidence>
<dbReference type="Pfam" id="PF13575">
    <property type="entry name" value="DUF4135"/>
    <property type="match status" value="1"/>
</dbReference>
<evidence type="ECO:0000313" key="3">
    <source>
        <dbReference type="EMBL" id="KEQ18050.1"/>
    </source>
</evidence>
<dbReference type="CDD" id="cd03801">
    <property type="entry name" value="GT4_PimA-like"/>
    <property type="match status" value="1"/>
</dbReference>
<dbReference type="SUPFAM" id="SSF53756">
    <property type="entry name" value="UDP-Glycosyltransferase/glycogen phosphorylase"/>
    <property type="match status" value="1"/>
</dbReference>
<dbReference type="STRING" id="1137799.GZ78_10730"/>
<sequence>MTEPTTHHTLFGCLVTWTENSFNGYNGLRQANETFIKAIIRYSRFDELHLFLHEGQIAAFRQDWKPYLSQYGSGKSISILPVHELPDCLQNNGYTVFHSGDPYISDLASLRERHAFKVFPITGRAHSLSDDVRLSRVRDLIFSPLKPCDSIICSSSAQKTVMKRLLSSASASVSDTVGVAVPYRGQVSLIPLGIEPACLEADGHEPAASPKDKVPSILCLGRLSAADKMDLHPLLLALNDLLEEGVVPKFQLVIAGAGDASSEYVRSLLAQAYEFNLEDCIRFELSVDDEKRKQLLLEADVFVSLADNVQESFGLAPLEAMKAGIPVILSDWNGYRDLIVSGQEGYLIKTASADNDVISRSLSLVSKAQAQLIQAQGVVVDIEALKKALSSLLLDEVTRKEMSRAAVQRVNEVFSWPLLIDQYHTLVEELGQQASRIRHHQGREVGMPYRDVFGHYATTALGRDDSLVATDRGFRVLLMSEKGFFFSQLSHLLDKNSIRDVIRKLVTPEKVCDLEKMFPDKEQLFFLLSWMLKYQLIEFASEIKDVVACLNRLPEWFRAEKQCKVEGLVFPEQLRSVWIKPFIHQFVQLCQSHSVGVDGSDGGLMQSIAQAGLEWMDDRLLQAIGWFAEDCDLTSYGEVLKLLESRGVQTLVDSYPHWYRNSQKEFIQQLRLIRTLLRRVKQDLSEINHQFFSQSTEPATGLVSIKNMKMDHGAPVFRLLFNNGESLVYKLRDLSIDQLLVGEKGSMAQSLNGWLKDGDALGVFKILCKPSYGYVEFIEPESVAGVSDLETYHRRLGVAGGFCLMAGQADLHSKNLLVHGNKPYLVDTETALHSAVIMQLEKELQNPELGFLRGMQESSLGQIGLMKIWENFQVFQTRYSSVKLENGELVVEEPQQVSAFLDHMLVDSDRHSLDGRQPPLAALYAKAFVEGFHSSVSAISQNSDVWCDSLRLMRGCEVRHQPRWNLSDARKQFRDLYVVKEFQGISRARIQGYFLRMARRITLGGEVSQRWLDIPWQESVSELAESVAEGWMALEQRGFVRKLGEPGVYVQQYDGALHEIRADYFSVDTIEKQVELISSLSNEGLRDHFLSAYQQMIEDWFGQHLNAGEGMPEELRQAVLEMRVTKG</sequence>
<dbReference type="eggNOG" id="COG0438">
    <property type="taxonomic scope" value="Bacteria"/>
</dbReference>
<gene>
    <name evidence="3" type="ORF">GZ78_10730</name>
</gene>